<dbReference type="InterPro" id="IPR013653">
    <property type="entry name" value="GCN5-like_dom"/>
</dbReference>
<dbReference type="OrthoDB" id="7305308at2759"/>
<dbReference type="InterPro" id="IPR053225">
    <property type="entry name" value="Acyl-CoA_N-acyltransferase"/>
</dbReference>
<dbReference type="Gene3D" id="3.40.630.30">
    <property type="match status" value="2"/>
</dbReference>
<dbReference type="AlphaFoldDB" id="A0A9J6C4X9"/>
<dbReference type="EMBL" id="JADBJN010000002">
    <property type="protein sequence ID" value="KAG5676875.1"/>
    <property type="molecule type" value="Genomic_DNA"/>
</dbReference>
<evidence type="ECO:0000259" key="1">
    <source>
        <dbReference type="Pfam" id="PF08445"/>
    </source>
</evidence>
<accession>A0A9J6C4X9</accession>
<evidence type="ECO:0000313" key="2">
    <source>
        <dbReference type="EMBL" id="KAG5676875.1"/>
    </source>
</evidence>
<keyword evidence="3" id="KW-1185">Reference proteome</keyword>
<gene>
    <name evidence="2" type="ORF">PVAND_006681</name>
</gene>
<dbReference type="PANTHER" id="PTHR20958">
    <property type="entry name" value="GLYCINE N-ACYLTRANSFERASE-LIKE PROTEIN"/>
    <property type="match status" value="1"/>
</dbReference>
<proteinExistence type="predicted"/>
<dbReference type="SUPFAM" id="SSF55729">
    <property type="entry name" value="Acyl-CoA N-acyltransferases (Nat)"/>
    <property type="match status" value="1"/>
</dbReference>
<reference evidence="2" key="1">
    <citation type="submission" date="2021-03" db="EMBL/GenBank/DDBJ databases">
        <title>Chromosome level genome of the anhydrobiotic midge Polypedilum vanderplanki.</title>
        <authorList>
            <person name="Yoshida Y."/>
            <person name="Kikawada T."/>
            <person name="Gusev O."/>
        </authorList>
    </citation>
    <scope>NUCLEOTIDE SEQUENCE</scope>
    <source>
        <strain evidence="2">NIAS01</strain>
        <tissue evidence="2">Whole body or cell culture</tissue>
    </source>
</reference>
<dbReference type="InterPro" id="IPR016181">
    <property type="entry name" value="Acyl_CoA_acyltransferase"/>
</dbReference>
<evidence type="ECO:0000313" key="3">
    <source>
        <dbReference type="Proteomes" id="UP001107558"/>
    </source>
</evidence>
<organism evidence="2 3">
    <name type="scientific">Polypedilum vanderplanki</name>
    <name type="common">Sleeping chironomid midge</name>
    <dbReference type="NCBI Taxonomy" id="319348"/>
    <lineage>
        <taxon>Eukaryota</taxon>
        <taxon>Metazoa</taxon>
        <taxon>Ecdysozoa</taxon>
        <taxon>Arthropoda</taxon>
        <taxon>Hexapoda</taxon>
        <taxon>Insecta</taxon>
        <taxon>Pterygota</taxon>
        <taxon>Neoptera</taxon>
        <taxon>Endopterygota</taxon>
        <taxon>Diptera</taxon>
        <taxon>Nematocera</taxon>
        <taxon>Chironomoidea</taxon>
        <taxon>Chironomidae</taxon>
        <taxon>Chironominae</taxon>
        <taxon>Polypedilum</taxon>
        <taxon>Polypedilum</taxon>
    </lineage>
</organism>
<comment type="caution">
    <text evidence="2">The sequence shown here is derived from an EMBL/GenBank/DDBJ whole genome shotgun (WGS) entry which is preliminary data.</text>
</comment>
<dbReference type="Proteomes" id="UP001107558">
    <property type="component" value="Chromosome 2"/>
</dbReference>
<dbReference type="Pfam" id="PF08445">
    <property type="entry name" value="FR47"/>
    <property type="match status" value="1"/>
</dbReference>
<name>A0A9J6C4X9_POLVA</name>
<dbReference type="PANTHER" id="PTHR20958:SF6">
    <property type="entry name" value="GLYCINE N-ACYLTRANSFERASE-LIKE PROTEIN"/>
    <property type="match status" value="1"/>
</dbReference>
<protein>
    <recommendedName>
        <fullName evidence="1">GCN5-related N-acetyltransferase Rv2170-like domain-containing protein</fullName>
    </recommendedName>
</protein>
<dbReference type="GO" id="GO:0016747">
    <property type="term" value="F:acyltransferase activity, transferring groups other than amino-acyl groups"/>
    <property type="evidence" value="ECO:0007669"/>
    <property type="project" value="InterPro"/>
</dbReference>
<sequence>MKVVKILKEAMPFYKEIFRKSNWPKHVASYSAFEHFSKRFEKYPEWEHESKVEFLTLNDDKNSDGVFAMIHGPYIYFDTSEAAPYPKLERLLYLLDYSKDKMFISIRDELRTLVDGLMRMRGLEKTYDASARGVYFDVKRDYILEQKRETPEGFYNATLNKEDLSQVLAALPQKSEKCIQYLKTVIEFNPTTGLFKNNGELVAWCMQHEIGALGNLYVKEEFLRRNFAMQILPLQALKIYDQNEPIFGDVLHHNYKSFNLMNKFKHEWLDNISWIGVRKNSTIKNVPFWYYV</sequence>
<feature type="domain" description="GCN5-related N-acetyltransferase Rv2170-like" evidence="1">
    <location>
        <begin position="193"/>
        <end position="274"/>
    </location>
</feature>